<dbReference type="InterPro" id="IPR011992">
    <property type="entry name" value="EF-hand-dom_pair"/>
</dbReference>
<evidence type="ECO:0000313" key="6">
    <source>
        <dbReference type="Proteomes" id="UP000015101"/>
    </source>
</evidence>
<evidence type="ECO:0000259" key="3">
    <source>
        <dbReference type="PROSITE" id="PS50222"/>
    </source>
</evidence>
<evidence type="ECO:0000313" key="4">
    <source>
        <dbReference type="EMBL" id="ESO01454.1"/>
    </source>
</evidence>
<protein>
    <recommendedName>
        <fullName evidence="3">EF-hand domain-containing protein</fullName>
    </recommendedName>
</protein>
<dbReference type="KEGG" id="hro:HELRODRAFT_185720"/>
<gene>
    <name evidence="5" type="primary">20210269</name>
    <name evidence="4" type="ORF">HELRODRAFT_185720</name>
</gene>
<feature type="domain" description="EF-hand" evidence="3">
    <location>
        <begin position="4"/>
        <end position="39"/>
    </location>
</feature>
<evidence type="ECO:0000256" key="1">
    <source>
        <dbReference type="ARBA" id="ARBA00022737"/>
    </source>
</evidence>
<dbReference type="InterPro" id="IPR050145">
    <property type="entry name" value="Centrin_CML-like"/>
</dbReference>
<reference evidence="4 6" key="2">
    <citation type="journal article" date="2013" name="Nature">
        <title>Insights into bilaterian evolution from three spiralian genomes.</title>
        <authorList>
            <person name="Simakov O."/>
            <person name="Marletaz F."/>
            <person name="Cho S.J."/>
            <person name="Edsinger-Gonzales E."/>
            <person name="Havlak P."/>
            <person name="Hellsten U."/>
            <person name="Kuo D.H."/>
            <person name="Larsson T."/>
            <person name="Lv J."/>
            <person name="Arendt D."/>
            <person name="Savage R."/>
            <person name="Osoegawa K."/>
            <person name="de Jong P."/>
            <person name="Grimwood J."/>
            <person name="Chapman J.A."/>
            <person name="Shapiro H."/>
            <person name="Aerts A."/>
            <person name="Otillar R.P."/>
            <person name="Terry A.Y."/>
            <person name="Boore J.L."/>
            <person name="Grigoriev I.V."/>
            <person name="Lindberg D.R."/>
            <person name="Seaver E.C."/>
            <person name="Weisblat D.A."/>
            <person name="Putnam N.H."/>
            <person name="Rokhsar D.S."/>
        </authorList>
    </citation>
    <scope>NUCLEOTIDE SEQUENCE</scope>
</reference>
<keyword evidence="6" id="KW-1185">Reference proteome</keyword>
<dbReference type="EnsemblMetazoa" id="HelroT185720">
    <property type="protein sequence ID" value="HelroP185720"/>
    <property type="gene ID" value="HelroG185720"/>
</dbReference>
<dbReference type="RefSeq" id="XP_009020690.1">
    <property type="nucleotide sequence ID" value="XM_009022442.1"/>
</dbReference>
<organism evidence="5 6">
    <name type="scientific">Helobdella robusta</name>
    <name type="common">Californian leech</name>
    <dbReference type="NCBI Taxonomy" id="6412"/>
    <lineage>
        <taxon>Eukaryota</taxon>
        <taxon>Metazoa</taxon>
        <taxon>Spiralia</taxon>
        <taxon>Lophotrochozoa</taxon>
        <taxon>Annelida</taxon>
        <taxon>Clitellata</taxon>
        <taxon>Hirudinea</taxon>
        <taxon>Rhynchobdellida</taxon>
        <taxon>Glossiphoniidae</taxon>
        <taxon>Helobdella</taxon>
    </lineage>
</organism>
<keyword evidence="2" id="KW-0106">Calcium</keyword>
<dbReference type="EMBL" id="AMQM01005119">
    <property type="status" value="NOT_ANNOTATED_CDS"/>
    <property type="molecule type" value="Genomic_DNA"/>
</dbReference>
<sequence>MACKVRAELEAAFVKLDANGDGFVTASELQNFMKTLDAYKSLSKEKVQEASAKLIRMADKNSDGKISKEEFLNANADLLKQLK</sequence>
<dbReference type="InParanoid" id="T1FN71"/>
<dbReference type="Proteomes" id="UP000015101">
    <property type="component" value="Unassembled WGS sequence"/>
</dbReference>
<dbReference type="PROSITE" id="PS00018">
    <property type="entry name" value="EF_HAND_1"/>
    <property type="match status" value="2"/>
</dbReference>
<dbReference type="SMART" id="SM00054">
    <property type="entry name" value="EFh"/>
    <property type="match status" value="2"/>
</dbReference>
<accession>T1FN71</accession>
<evidence type="ECO:0000256" key="2">
    <source>
        <dbReference type="ARBA" id="ARBA00022837"/>
    </source>
</evidence>
<dbReference type="GO" id="GO:0005509">
    <property type="term" value="F:calcium ion binding"/>
    <property type="evidence" value="ECO:0007669"/>
    <property type="project" value="InterPro"/>
</dbReference>
<dbReference type="PROSITE" id="PS50222">
    <property type="entry name" value="EF_HAND_2"/>
    <property type="match status" value="2"/>
</dbReference>
<dbReference type="STRING" id="6412.T1FN71"/>
<dbReference type="AlphaFoldDB" id="T1FN71"/>
<dbReference type="CTD" id="20210269"/>
<proteinExistence type="predicted"/>
<dbReference type="CDD" id="cd00051">
    <property type="entry name" value="EFh"/>
    <property type="match status" value="1"/>
</dbReference>
<dbReference type="InterPro" id="IPR002048">
    <property type="entry name" value="EF_hand_dom"/>
</dbReference>
<dbReference type="SUPFAM" id="SSF47473">
    <property type="entry name" value="EF-hand"/>
    <property type="match status" value="1"/>
</dbReference>
<dbReference type="Pfam" id="PF13499">
    <property type="entry name" value="EF-hand_7"/>
    <property type="match status" value="1"/>
</dbReference>
<dbReference type="GeneID" id="20210269"/>
<dbReference type="HOGENOM" id="CLU_2545105_0_0_1"/>
<dbReference type="Gene3D" id="1.10.238.10">
    <property type="entry name" value="EF-hand"/>
    <property type="match status" value="1"/>
</dbReference>
<keyword evidence="1" id="KW-0677">Repeat</keyword>
<dbReference type="InterPro" id="IPR018247">
    <property type="entry name" value="EF_Hand_1_Ca_BS"/>
</dbReference>
<feature type="domain" description="EF-hand" evidence="3">
    <location>
        <begin position="46"/>
        <end position="81"/>
    </location>
</feature>
<reference evidence="5" key="3">
    <citation type="submission" date="2015-06" db="UniProtKB">
        <authorList>
            <consortium name="EnsemblMetazoa"/>
        </authorList>
    </citation>
    <scope>IDENTIFICATION</scope>
</reference>
<evidence type="ECO:0000313" key="5">
    <source>
        <dbReference type="EnsemblMetazoa" id="HelroP185720"/>
    </source>
</evidence>
<dbReference type="EMBL" id="KB096785">
    <property type="protein sequence ID" value="ESO01454.1"/>
    <property type="molecule type" value="Genomic_DNA"/>
</dbReference>
<reference evidence="6" key="1">
    <citation type="submission" date="2012-12" db="EMBL/GenBank/DDBJ databases">
        <authorList>
            <person name="Hellsten U."/>
            <person name="Grimwood J."/>
            <person name="Chapman J.A."/>
            <person name="Shapiro H."/>
            <person name="Aerts A."/>
            <person name="Otillar R.P."/>
            <person name="Terry A.Y."/>
            <person name="Boore J.L."/>
            <person name="Simakov O."/>
            <person name="Marletaz F."/>
            <person name="Cho S.-J."/>
            <person name="Edsinger-Gonzales E."/>
            <person name="Havlak P."/>
            <person name="Kuo D.-H."/>
            <person name="Larsson T."/>
            <person name="Lv J."/>
            <person name="Arendt D."/>
            <person name="Savage R."/>
            <person name="Osoegawa K."/>
            <person name="de Jong P."/>
            <person name="Lindberg D.R."/>
            <person name="Seaver E.C."/>
            <person name="Weisblat D.A."/>
            <person name="Putnam N.H."/>
            <person name="Grigoriev I.V."/>
            <person name="Rokhsar D.S."/>
        </authorList>
    </citation>
    <scope>NUCLEOTIDE SEQUENCE</scope>
</reference>
<dbReference type="OrthoDB" id="26525at2759"/>
<dbReference type="PANTHER" id="PTHR23050">
    <property type="entry name" value="CALCIUM BINDING PROTEIN"/>
    <property type="match status" value="1"/>
</dbReference>
<name>T1FN71_HELRO</name>